<dbReference type="PROSITE" id="PS51208">
    <property type="entry name" value="AUTOTRANSPORTER"/>
    <property type="match status" value="1"/>
</dbReference>
<feature type="domain" description="Autotransporter" evidence="6">
    <location>
        <begin position="749"/>
        <end position="1017"/>
    </location>
</feature>
<dbReference type="RefSeq" id="WP_005765175.1">
    <property type="nucleotide sequence ID" value="NZ_GG704815.1"/>
</dbReference>
<dbReference type="GO" id="GO:0006508">
    <property type="term" value="P:proteolysis"/>
    <property type="evidence" value="ECO:0007669"/>
    <property type="project" value="UniProtKB-KW"/>
</dbReference>
<evidence type="ECO:0000256" key="2">
    <source>
        <dbReference type="ARBA" id="ARBA00022729"/>
    </source>
</evidence>
<dbReference type="InterPro" id="IPR036709">
    <property type="entry name" value="Autotransporte_beta_dom_sf"/>
</dbReference>
<dbReference type="GO" id="GO:0004252">
    <property type="term" value="F:serine-type endopeptidase activity"/>
    <property type="evidence" value="ECO:0007669"/>
    <property type="project" value="InterPro"/>
</dbReference>
<dbReference type="AlphaFoldDB" id="C9PMH6"/>
<dbReference type="InterPro" id="IPR000209">
    <property type="entry name" value="Peptidase_S8/S53_dom"/>
</dbReference>
<organism evidence="7 8">
    <name type="scientific">Pasteurella dagmatis ATCC 43325</name>
    <dbReference type="NCBI Taxonomy" id="667128"/>
    <lineage>
        <taxon>Bacteria</taxon>
        <taxon>Pseudomonadati</taxon>
        <taxon>Pseudomonadota</taxon>
        <taxon>Gammaproteobacteria</taxon>
        <taxon>Pasteurellales</taxon>
        <taxon>Pasteurellaceae</taxon>
        <taxon>Pasteurella</taxon>
    </lineage>
</organism>
<dbReference type="PROSITE" id="PS51257">
    <property type="entry name" value="PROKAR_LIPOPROTEIN"/>
    <property type="match status" value="1"/>
</dbReference>
<dbReference type="HOGENOM" id="CLU_005887_0_0_6"/>
<dbReference type="Pfam" id="PF12951">
    <property type="entry name" value="PATR"/>
    <property type="match status" value="1"/>
</dbReference>
<comment type="caution">
    <text evidence="7">The sequence shown here is derived from an EMBL/GenBank/DDBJ whole genome shotgun (WGS) entry which is preliminary data.</text>
</comment>
<dbReference type="EMBL" id="ACZR01000001">
    <property type="protein sequence ID" value="EEX51396.1"/>
    <property type="molecule type" value="Genomic_DNA"/>
</dbReference>
<keyword evidence="2" id="KW-0732">Signal</keyword>
<keyword evidence="8" id="KW-1185">Reference proteome</keyword>
<evidence type="ECO:0000259" key="6">
    <source>
        <dbReference type="PROSITE" id="PS51208"/>
    </source>
</evidence>
<dbReference type="NCBIfam" id="TIGR02601">
    <property type="entry name" value="autotrns_rpt"/>
    <property type="match status" value="1"/>
</dbReference>
<dbReference type="OrthoDB" id="5360469at2"/>
<keyword evidence="1" id="KW-0645">Protease</keyword>
<evidence type="ECO:0000256" key="4">
    <source>
        <dbReference type="ARBA" id="ARBA00022825"/>
    </source>
</evidence>
<dbReference type="Pfam" id="PF03797">
    <property type="entry name" value="Autotransporter"/>
    <property type="match status" value="1"/>
</dbReference>
<dbReference type="SMART" id="SM00869">
    <property type="entry name" value="Autotransporter"/>
    <property type="match status" value="1"/>
</dbReference>
<evidence type="ECO:0000256" key="5">
    <source>
        <dbReference type="SAM" id="MobiDB-lite"/>
    </source>
</evidence>
<evidence type="ECO:0000256" key="3">
    <source>
        <dbReference type="ARBA" id="ARBA00022801"/>
    </source>
</evidence>
<dbReference type="InterPro" id="IPR013425">
    <property type="entry name" value="Autotrns_rpt"/>
</dbReference>
<reference evidence="7 8" key="1">
    <citation type="submission" date="2009-10" db="EMBL/GenBank/DDBJ databases">
        <authorList>
            <person name="Muzny D."/>
            <person name="Qin X."/>
            <person name="Deng J."/>
            <person name="Jiang H."/>
            <person name="Liu Y."/>
            <person name="Qu J."/>
            <person name="Song X.-Z."/>
            <person name="Zhang L."/>
            <person name="Thornton R."/>
            <person name="Coyle M."/>
            <person name="Francisco L."/>
            <person name="Jackson L."/>
            <person name="Javaid M."/>
            <person name="Korchina V."/>
            <person name="Kovar C."/>
            <person name="Mata R."/>
            <person name="Mathew T."/>
            <person name="Ngo R."/>
            <person name="Nguyen L."/>
            <person name="Nguyen N."/>
            <person name="Okwuonu G."/>
            <person name="Ongeri F."/>
            <person name="Pham C."/>
            <person name="Simmons D."/>
            <person name="Wilczek-Boney K."/>
            <person name="Hale W."/>
            <person name="Jakkamsetti A."/>
            <person name="Pham P."/>
            <person name="Ruth R."/>
            <person name="San Lucas F."/>
            <person name="Warren J."/>
            <person name="Zhang J."/>
            <person name="Zhao Z."/>
            <person name="Zhou C."/>
            <person name="Zhu D."/>
            <person name="Lee S."/>
            <person name="Bess C."/>
            <person name="Blankenburg K."/>
            <person name="Forbes L."/>
            <person name="Fu Q."/>
            <person name="Gubbala S."/>
            <person name="Hirani K."/>
            <person name="Jayaseelan J.C."/>
            <person name="Lara F."/>
            <person name="Munidasa M."/>
            <person name="Palculict T."/>
            <person name="Patil S."/>
            <person name="Pu L.-L."/>
            <person name="Saada N."/>
            <person name="Tang L."/>
            <person name="Weissenberger G."/>
            <person name="Zhu Y."/>
            <person name="Hemphill L."/>
            <person name="Shang Y."/>
            <person name="Youmans B."/>
            <person name="Ayvaz T."/>
            <person name="Ross M."/>
            <person name="Santibanez J."/>
            <person name="Aqrawi P."/>
            <person name="Gross S."/>
            <person name="Joshi V."/>
            <person name="Fowler G."/>
            <person name="Nazareth L."/>
            <person name="Reid J."/>
            <person name="Worley K."/>
            <person name="Petrosino J."/>
            <person name="Highlander S."/>
            <person name="Gibbs R."/>
        </authorList>
    </citation>
    <scope>NUCLEOTIDE SEQUENCE [LARGE SCALE GENOMIC DNA]</scope>
    <source>
        <strain evidence="7 8">ATCC 43325</strain>
    </source>
</reference>
<dbReference type="Pfam" id="PF00082">
    <property type="entry name" value="Peptidase_S8"/>
    <property type="match status" value="1"/>
</dbReference>
<feature type="region of interest" description="Disordered" evidence="5">
    <location>
        <begin position="23"/>
        <end position="43"/>
    </location>
</feature>
<dbReference type="Gene3D" id="3.40.50.200">
    <property type="entry name" value="Peptidase S8/S53 domain"/>
    <property type="match status" value="1"/>
</dbReference>
<evidence type="ECO:0000313" key="7">
    <source>
        <dbReference type="EMBL" id="EEX51396.1"/>
    </source>
</evidence>
<protein>
    <submittedName>
        <fullName evidence="7">Outer membrane autotransporter barrel domain protein</fullName>
    </submittedName>
</protein>
<evidence type="ECO:0000256" key="1">
    <source>
        <dbReference type="ARBA" id="ARBA00022670"/>
    </source>
</evidence>
<keyword evidence="3" id="KW-0378">Hydrolase</keyword>
<dbReference type="STRING" id="667128.HMPREF0621_0200"/>
<dbReference type="InterPro" id="IPR036852">
    <property type="entry name" value="Peptidase_S8/S53_dom_sf"/>
</dbReference>
<dbReference type="InterPro" id="IPR005546">
    <property type="entry name" value="Autotransporte_beta"/>
</dbReference>
<feature type="compositionally biased region" description="Polar residues" evidence="5">
    <location>
        <begin position="29"/>
        <end position="43"/>
    </location>
</feature>
<proteinExistence type="predicted"/>
<dbReference type="Gene3D" id="2.40.128.130">
    <property type="entry name" value="Autotransporter beta-domain"/>
    <property type="match status" value="1"/>
</dbReference>
<gene>
    <name evidence="7" type="ORF">HMPREF0621_0200</name>
</gene>
<dbReference type="SUPFAM" id="SSF103515">
    <property type="entry name" value="Autotransporter"/>
    <property type="match status" value="1"/>
</dbReference>
<dbReference type="InterPro" id="IPR023828">
    <property type="entry name" value="Peptidase_S8_Ser-AS"/>
</dbReference>
<dbReference type="SUPFAM" id="SSF52743">
    <property type="entry name" value="Subtilisin-like"/>
    <property type="match status" value="1"/>
</dbReference>
<accession>C9PMH6</accession>
<sequence length="1017" mass="112876">MKKKYQRVIIPTLSILLTSCGGGGGGGSTPNSQDYSYGSNSEGGDNSAVSLTSNLSYSSLDNYPSSLPLHSFNTVSSPISSDIYNINPSLKIFSINKDMEYINDEKLVKNIGLIDTEFYLSDTFKDRSGKLRLIEHEQSAELQPNFLSHGTMVVGVLNRYNKTADFYAYNAYHNKNREFRVIATDYDRAHKEGVRIFNNSFGSSAFDYEYTFPVKANIAKYAKEDSIFIWSAGNEGKWHGTPQSLAPKDDDNLRNGWISAAEADYSQGYANTNRRKIYTNNSASNYIGESAKTWGLAAQGTYRLVLKHQGKDEYSYVYTTGTSFAAPRISAAAANVWTNFPWMDNHLVVVTLLSTADKPATFLKGQDGVCETSNLQGCGIPTTAPDAYFGWGLLNERRALKGPALFDKRLLTNKDAKTTDRANYFEKTQGVSGSNSNKDLLVVNFNFRNYKDKNKLTWSNDIKGDAGILKQGTGVLYLNGKNSYSGKTIVDGGILAIGHSLTSSDVIITKNGNLLAEFDTEKHKISSRVEFGNDKQSSLYKVKNEGTLSVYGLGLKINGNYEGDDKSNIVIDIDKSNLEVTGTLKFGNNSKIVADINKLGVNGIPKTETQKRKIITAESITNHEKVTYVKSDNINGYIDISGFYVVDGKDINVEYKRNLTTYVLKEAKYTPKSAMNTAENIDRVFNTLSNNQSHPLAPQAARLFKVDPTRLSVVIDSLSGELYASSQSAVVNQNLVANKLLSERMMSVNNGTKGGFWVDGIYVNSNIKQNGYASAKMKMTGSQAGIDSKVSDKLSLGIALNQSFGNADFNREAGKSKTKSLGAFVYGSYDFDKAYLSTMVGFNHARSNVNRVIFDKYTTSKFRSNIYNIYVELGKNIKFNKVIINPFIANSHTHIHRGNFKENTIFGIDAKSKKYSMNSFITGMRSEIQFDKLTLNSNLSHAYTPKRNNFGFEAKFTGFDDIIYINGVEQDKHITWLGFGASYSFFEEFSLQMGYNLSIRNGKKDNDVFNLGASYRF</sequence>
<name>C9PMH6_9PAST</name>
<keyword evidence="4" id="KW-0720">Serine protease</keyword>
<evidence type="ECO:0000313" key="8">
    <source>
        <dbReference type="Proteomes" id="UP000005519"/>
    </source>
</evidence>
<dbReference type="PROSITE" id="PS00138">
    <property type="entry name" value="SUBTILASE_SER"/>
    <property type="match status" value="1"/>
</dbReference>
<dbReference type="Proteomes" id="UP000005519">
    <property type="component" value="Unassembled WGS sequence"/>
</dbReference>